<evidence type="ECO:0000256" key="2">
    <source>
        <dbReference type="ARBA" id="ARBA00023315"/>
    </source>
</evidence>
<name>T1GGC1_MEGSC</name>
<dbReference type="PANTHER" id="PTHR20905">
    <property type="entry name" value="N-ACETYLTRANSFERASE-RELATED"/>
    <property type="match status" value="1"/>
</dbReference>
<comment type="similarity">
    <text evidence="4">Belongs to the acetyltransferase family. AANAT subfamily.</text>
</comment>
<proteinExistence type="inferred from homology"/>
<comment type="catalytic activity">
    <reaction evidence="10">
        <text>serotonin + (9Z)-octadecenoyl-CoA = N-(9Z-octadecenoyl)-serotonin + CoA + H(+)</text>
        <dbReference type="Rhea" id="RHEA:51392"/>
        <dbReference type="ChEBI" id="CHEBI:15378"/>
        <dbReference type="ChEBI" id="CHEBI:57287"/>
        <dbReference type="ChEBI" id="CHEBI:57387"/>
        <dbReference type="ChEBI" id="CHEBI:134064"/>
        <dbReference type="ChEBI" id="CHEBI:350546"/>
    </reaction>
    <physiologicalReaction direction="left-to-right" evidence="10">
        <dbReference type="Rhea" id="RHEA:51393"/>
    </physiologicalReaction>
</comment>
<evidence type="ECO:0000256" key="8">
    <source>
        <dbReference type="ARBA" id="ARBA00051284"/>
    </source>
</evidence>
<evidence type="ECO:0000256" key="5">
    <source>
        <dbReference type="ARBA" id="ARBA00039114"/>
    </source>
</evidence>
<dbReference type="SUPFAM" id="SSF55729">
    <property type="entry name" value="Acyl-CoA N-acyltransferases (Nat)"/>
    <property type="match status" value="1"/>
</dbReference>
<evidence type="ECO:0000256" key="4">
    <source>
        <dbReference type="ARBA" id="ARBA00038182"/>
    </source>
</evidence>
<evidence type="ECO:0000256" key="9">
    <source>
        <dbReference type="ARBA" id="ARBA00051711"/>
    </source>
</evidence>
<sequence length="209" mass="23501">MADLVYRKVEESDTDAIRNFLRENFYVDEPLNQSTGSNLPTEEQQEGPISVIKHGSSTVAVDSQGNVAGVRLAYPKVPADIKPPSQQIPTANFDRMMDFLALLGVRSEVFKKFNVDTSMHGMLLCVDKKYRGQGVGLKLYSENMKLAKSLGYPVYVCECTSLFSAKLCEKLEMTKVLEMNYNEYCDENGNAIFHKVPPHDMARVYVKVL</sequence>
<dbReference type="CDD" id="cd04301">
    <property type="entry name" value="NAT_SF"/>
    <property type="match status" value="1"/>
</dbReference>
<comment type="catalytic activity">
    <reaction evidence="9">
        <text>dopamine + acetyl-CoA = N-acetyldopamine + CoA + H(+)</text>
        <dbReference type="Rhea" id="RHEA:51388"/>
        <dbReference type="ChEBI" id="CHEBI:15378"/>
        <dbReference type="ChEBI" id="CHEBI:57287"/>
        <dbReference type="ChEBI" id="CHEBI:57288"/>
        <dbReference type="ChEBI" id="CHEBI:59905"/>
        <dbReference type="ChEBI" id="CHEBI:125678"/>
    </reaction>
    <physiologicalReaction direction="left-to-right" evidence="9">
        <dbReference type="Rhea" id="RHEA:51389"/>
    </physiologicalReaction>
</comment>
<dbReference type="Gene3D" id="3.40.630.30">
    <property type="match status" value="1"/>
</dbReference>
<dbReference type="Proteomes" id="UP000015102">
    <property type="component" value="Unassembled WGS sequence"/>
</dbReference>
<dbReference type="EC" id="2.3.1.87" evidence="5"/>
<dbReference type="HOGENOM" id="CLU_085834_2_0_1"/>
<dbReference type="PANTHER" id="PTHR20905:SF1">
    <property type="entry name" value="AT07410P-RELATED"/>
    <property type="match status" value="1"/>
</dbReference>
<dbReference type="STRING" id="36166.T1GGC1"/>
<accession>T1GGC1</accession>
<dbReference type="GO" id="GO:0004059">
    <property type="term" value="F:aralkylamine N-acetyltransferase activity"/>
    <property type="evidence" value="ECO:0007669"/>
    <property type="project" value="UniProtKB-EC"/>
</dbReference>
<dbReference type="EMBL" id="CAQQ02023096">
    <property type="status" value="NOT_ANNOTATED_CDS"/>
    <property type="molecule type" value="Genomic_DNA"/>
</dbReference>
<keyword evidence="2" id="KW-0012">Acyltransferase</keyword>
<comment type="catalytic activity">
    <reaction evidence="6">
        <text>dopamine + (9Z)-octadecenoyl-CoA = N-(9Z-octadecanoyl)-dopamine + CoA + H(+)</text>
        <dbReference type="Rhea" id="RHEA:51380"/>
        <dbReference type="ChEBI" id="CHEBI:15378"/>
        <dbReference type="ChEBI" id="CHEBI:31883"/>
        <dbReference type="ChEBI" id="CHEBI:57287"/>
        <dbReference type="ChEBI" id="CHEBI:57387"/>
        <dbReference type="ChEBI" id="CHEBI:59905"/>
    </reaction>
    <physiologicalReaction direction="left-to-right" evidence="6">
        <dbReference type="Rhea" id="RHEA:51381"/>
    </physiologicalReaction>
</comment>
<dbReference type="FunFam" id="3.40.630.30:FF:000046">
    <property type="entry name" value="Dopamine N-acetyltransferase"/>
    <property type="match status" value="1"/>
</dbReference>
<keyword evidence="1" id="KW-0808">Transferase</keyword>
<evidence type="ECO:0000313" key="15">
    <source>
        <dbReference type="Proteomes" id="UP000015102"/>
    </source>
</evidence>
<evidence type="ECO:0000256" key="6">
    <source>
        <dbReference type="ARBA" id="ARBA00050189"/>
    </source>
</evidence>
<dbReference type="EnsemblMetazoa" id="MESCA002435-RA">
    <property type="protein sequence ID" value="MESCA002435-PA"/>
    <property type="gene ID" value="MESCA002435"/>
</dbReference>
<evidence type="ECO:0000256" key="11">
    <source>
        <dbReference type="ARBA" id="ARBA00052178"/>
    </source>
</evidence>
<evidence type="ECO:0000256" key="1">
    <source>
        <dbReference type="ARBA" id="ARBA00022679"/>
    </source>
</evidence>
<dbReference type="OMA" id="RIMVIKL"/>
<evidence type="ECO:0000256" key="10">
    <source>
        <dbReference type="ARBA" id="ARBA00051823"/>
    </source>
</evidence>
<comment type="catalytic activity">
    <reaction evidence="7">
        <text>serotonin + octadecanoyl-CoA = N-octadecanoyl-serotonin + CoA + H(+)</text>
        <dbReference type="Rhea" id="RHEA:51400"/>
        <dbReference type="ChEBI" id="CHEBI:15378"/>
        <dbReference type="ChEBI" id="CHEBI:57287"/>
        <dbReference type="ChEBI" id="CHEBI:57394"/>
        <dbReference type="ChEBI" id="CHEBI:134065"/>
        <dbReference type="ChEBI" id="CHEBI:350546"/>
    </reaction>
    <physiologicalReaction direction="left-to-right" evidence="7">
        <dbReference type="Rhea" id="RHEA:51401"/>
    </physiologicalReaction>
</comment>
<comment type="pathway">
    <text evidence="3">Aromatic compound metabolism; melatonin biosynthesis; melatonin from serotonin: step 1/2.</text>
</comment>
<protein>
    <recommendedName>
        <fullName evidence="5">aralkylamine N-acetyltransferase</fullName>
        <ecNumber evidence="5">2.3.1.87</ecNumber>
    </recommendedName>
</protein>
<evidence type="ECO:0000256" key="13">
    <source>
        <dbReference type="ARBA" id="ARBA00052491"/>
    </source>
</evidence>
<dbReference type="InterPro" id="IPR016181">
    <property type="entry name" value="Acyl_CoA_acyltransferase"/>
</dbReference>
<keyword evidence="15" id="KW-1185">Reference proteome</keyword>
<comment type="catalytic activity">
    <reaction evidence="13">
        <text>serotonin + acetyl-CoA = N-acetylserotonin + CoA + H(+)</text>
        <dbReference type="Rhea" id="RHEA:25217"/>
        <dbReference type="ChEBI" id="CHEBI:15378"/>
        <dbReference type="ChEBI" id="CHEBI:17697"/>
        <dbReference type="ChEBI" id="CHEBI:57287"/>
        <dbReference type="ChEBI" id="CHEBI:57288"/>
        <dbReference type="ChEBI" id="CHEBI:350546"/>
        <dbReference type="EC" id="2.3.1.87"/>
    </reaction>
    <physiologicalReaction direction="left-to-right" evidence="13">
        <dbReference type="Rhea" id="RHEA:25218"/>
    </physiologicalReaction>
</comment>
<evidence type="ECO:0000313" key="14">
    <source>
        <dbReference type="EnsemblMetazoa" id="MESCA002435-PA"/>
    </source>
</evidence>
<evidence type="ECO:0000256" key="12">
    <source>
        <dbReference type="ARBA" id="ARBA00052335"/>
    </source>
</evidence>
<evidence type="ECO:0000256" key="3">
    <source>
        <dbReference type="ARBA" id="ARBA00037926"/>
    </source>
</evidence>
<evidence type="ECO:0000256" key="7">
    <source>
        <dbReference type="ARBA" id="ARBA00050849"/>
    </source>
</evidence>
<comment type="catalytic activity">
    <reaction evidence="8">
        <text>serotonin + (5Z,8Z,11Z,14Z)-eicosatetraenoyl-CoA = N-[(5Z,8Z,11Z,14Z)-eicosatetraenoyl]-serotonin + CoA + H(+)</text>
        <dbReference type="Rhea" id="RHEA:51396"/>
        <dbReference type="ChEBI" id="CHEBI:15378"/>
        <dbReference type="ChEBI" id="CHEBI:57287"/>
        <dbReference type="ChEBI" id="CHEBI:57368"/>
        <dbReference type="ChEBI" id="CHEBI:132255"/>
        <dbReference type="ChEBI" id="CHEBI:350546"/>
    </reaction>
    <physiologicalReaction direction="left-to-right" evidence="8">
        <dbReference type="Rhea" id="RHEA:51397"/>
    </physiologicalReaction>
</comment>
<reference evidence="15" key="1">
    <citation type="submission" date="2013-02" db="EMBL/GenBank/DDBJ databases">
        <authorList>
            <person name="Hughes D."/>
        </authorList>
    </citation>
    <scope>NUCLEOTIDE SEQUENCE</scope>
    <source>
        <strain>Durham</strain>
        <strain evidence="15">NC isolate 2 -- Noor lab</strain>
    </source>
</reference>
<dbReference type="AlphaFoldDB" id="T1GGC1"/>
<comment type="catalytic activity">
    <reaction evidence="12">
        <text>dopamine + hexadecanoyl-CoA = N-hexadecanoyl-dopamine + CoA + H(+)</text>
        <dbReference type="Rhea" id="RHEA:51376"/>
        <dbReference type="ChEBI" id="CHEBI:15378"/>
        <dbReference type="ChEBI" id="CHEBI:57287"/>
        <dbReference type="ChEBI" id="CHEBI:57379"/>
        <dbReference type="ChEBI" id="CHEBI:59905"/>
        <dbReference type="ChEBI" id="CHEBI:134058"/>
    </reaction>
    <physiologicalReaction direction="left-to-right" evidence="12">
        <dbReference type="Rhea" id="RHEA:51377"/>
    </physiologicalReaction>
</comment>
<reference evidence="14" key="2">
    <citation type="submission" date="2015-06" db="UniProtKB">
        <authorList>
            <consortium name="EnsemblMetazoa"/>
        </authorList>
    </citation>
    <scope>IDENTIFICATION</scope>
</reference>
<organism evidence="14 15">
    <name type="scientific">Megaselia scalaris</name>
    <name type="common">Humpbacked fly</name>
    <name type="synonym">Phora scalaris</name>
    <dbReference type="NCBI Taxonomy" id="36166"/>
    <lineage>
        <taxon>Eukaryota</taxon>
        <taxon>Metazoa</taxon>
        <taxon>Ecdysozoa</taxon>
        <taxon>Arthropoda</taxon>
        <taxon>Hexapoda</taxon>
        <taxon>Insecta</taxon>
        <taxon>Pterygota</taxon>
        <taxon>Neoptera</taxon>
        <taxon>Endopterygota</taxon>
        <taxon>Diptera</taxon>
        <taxon>Brachycera</taxon>
        <taxon>Muscomorpha</taxon>
        <taxon>Platypezoidea</taxon>
        <taxon>Phoridae</taxon>
        <taxon>Megaseliini</taxon>
        <taxon>Megaselia</taxon>
    </lineage>
</organism>
<comment type="catalytic activity">
    <reaction evidence="11">
        <text>serotonin + hexadecanoyl-CoA = N-hexadecanoyl-serotonin + CoA + H(+)</text>
        <dbReference type="Rhea" id="RHEA:51384"/>
        <dbReference type="ChEBI" id="CHEBI:15378"/>
        <dbReference type="ChEBI" id="CHEBI:57287"/>
        <dbReference type="ChEBI" id="CHEBI:57379"/>
        <dbReference type="ChEBI" id="CHEBI:134059"/>
        <dbReference type="ChEBI" id="CHEBI:350546"/>
    </reaction>
    <physiologicalReaction direction="left-to-right" evidence="11">
        <dbReference type="Rhea" id="RHEA:51385"/>
    </physiologicalReaction>
</comment>